<dbReference type="EMBL" id="JAUFQU010000001">
    <property type="protein sequence ID" value="MDN3705697.1"/>
    <property type="molecule type" value="Genomic_DNA"/>
</dbReference>
<feature type="domain" description="Multidrug resistance protein MdtA-like beta-barrel" evidence="4">
    <location>
        <begin position="231"/>
        <end position="287"/>
    </location>
</feature>
<dbReference type="InterPro" id="IPR058626">
    <property type="entry name" value="MdtA-like_b-barrel"/>
</dbReference>
<keyword evidence="2" id="KW-0175">Coiled coil</keyword>
<dbReference type="Gene3D" id="2.40.420.20">
    <property type="match status" value="1"/>
</dbReference>
<dbReference type="Gene3D" id="2.40.30.170">
    <property type="match status" value="1"/>
</dbReference>
<feature type="domain" description="Multidrug resistance protein MdtA-like barrel-sandwich hybrid" evidence="3">
    <location>
        <begin position="63"/>
        <end position="201"/>
    </location>
</feature>
<keyword evidence="6" id="KW-1185">Reference proteome</keyword>
<dbReference type="PANTHER" id="PTHR30158">
    <property type="entry name" value="ACRA/E-RELATED COMPONENT OF DRUG EFFLUX TRANSPORTER"/>
    <property type="match status" value="1"/>
</dbReference>
<evidence type="ECO:0000256" key="2">
    <source>
        <dbReference type="SAM" id="Coils"/>
    </source>
</evidence>
<dbReference type="Pfam" id="PF25944">
    <property type="entry name" value="Beta-barrel_RND"/>
    <property type="match status" value="1"/>
</dbReference>
<dbReference type="Proteomes" id="UP001242368">
    <property type="component" value="Unassembled WGS sequence"/>
</dbReference>
<dbReference type="InterPro" id="IPR058625">
    <property type="entry name" value="MdtA-like_BSH"/>
</dbReference>
<evidence type="ECO:0000256" key="1">
    <source>
        <dbReference type="ARBA" id="ARBA00009477"/>
    </source>
</evidence>
<evidence type="ECO:0000259" key="3">
    <source>
        <dbReference type="Pfam" id="PF25917"/>
    </source>
</evidence>
<dbReference type="RefSeq" id="WP_290361855.1">
    <property type="nucleotide sequence ID" value="NZ_JAUFQU010000001.1"/>
</dbReference>
<comment type="similarity">
    <text evidence="1">Belongs to the membrane fusion protein (MFP) (TC 8.A.1) family.</text>
</comment>
<dbReference type="PANTHER" id="PTHR30158:SF23">
    <property type="entry name" value="MULTIDRUG RESISTANCE PROTEIN MEXA"/>
    <property type="match status" value="1"/>
</dbReference>
<feature type="coiled-coil region" evidence="2">
    <location>
        <begin position="138"/>
        <end position="165"/>
    </location>
</feature>
<evidence type="ECO:0000313" key="5">
    <source>
        <dbReference type="EMBL" id="MDN3705697.1"/>
    </source>
</evidence>
<dbReference type="Gene3D" id="1.10.287.470">
    <property type="entry name" value="Helix hairpin bin"/>
    <property type="match status" value="1"/>
</dbReference>
<dbReference type="Gene3D" id="2.40.50.100">
    <property type="match status" value="1"/>
</dbReference>
<sequence length="384" mass="41241">MKNKLKALVLVVFGLAVVSCGKKQEAAPAAPPAEISVTQVAVKDVTGYQLFPASIEGKINNAVRAKIQGYIQEVYVHEGQFVKKGQALFRLETNILTQNAAAAKSGIASAEANVNVAQVEVNKLVPLVEKGIISNIQLETAKANLASAKSMLAQAKANYNSVNANIDYSMVRSPIDGIVGSLPFKNGSLVGPTDQLPLTTVSDISEVFAFFSMNEKEYFNFLNTTPGNTLSEKIKNLPEVELILADGVTYGSKGKIETVTGQIDAATGTVQFRVAFKNADKLLSNGNSGTVKVPHYYKDVLVVPEAATFEQQGTVNVFRVEKDTTYAAKIEVIDRVDNMVVVKEGVKKGETIVGIGAASLRNKTAIKPKMVNFDTIVKPVKQIF</sequence>
<dbReference type="SUPFAM" id="SSF111369">
    <property type="entry name" value="HlyD-like secretion proteins"/>
    <property type="match status" value="1"/>
</dbReference>
<organism evidence="5 6">
    <name type="scientific">Paenimyroides ceti</name>
    <dbReference type="NCBI Taxonomy" id="395087"/>
    <lineage>
        <taxon>Bacteria</taxon>
        <taxon>Pseudomonadati</taxon>
        <taxon>Bacteroidota</taxon>
        <taxon>Flavobacteriia</taxon>
        <taxon>Flavobacteriales</taxon>
        <taxon>Flavobacteriaceae</taxon>
        <taxon>Paenimyroides</taxon>
    </lineage>
</organism>
<protein>
    <submittedName>
        <fullName evidence="5">Efflux RND transporter periplasmic adaptor subunit</fullName>
    </submittedName>
</protein>
<dbReference type="NCBIfam" id="TIGR01730">
    <property type="entry name" value="RND_mfp"/>
    <property type="match status" value="1"/>
</dbReference>
<comment type="caution">
    <text evidence="5">The sequence shown here is derived from an EMBL/GenBank/DDBJ whole genome shotgun (WGS) entry which is preliminary data.</text>
</comment>
<dbReference type="InterPro" id="IPR006143">
    <property type="entry name" value="RND_pump_MFP"/>
</dbReference>
<dbReference type="Pfam" id="PF25917">
    <property type="entry name" value="BSH_RND"/>
    <property type="match status" value="1"/>
</dbReference>
<name>A0ABT8CR44_9FLAO</name>
<proteinExistence type="inferred from homology"/>
<dbReference type="PROSITE" id="PS51257">
    <property type="entry name" value="PROKAR_LIPOPROTEIN"/>
    <property type="match status" value="1"/>
</dbReference>
<accession>A0ABT8CR44</accession>
<reference evidence="6" key="1">
    <citation type="journal article" date="2019" name="Int. J. Syst. Evol. Microbiol.">
        <title>The Global Catalogue of Microorganisms (GCM) 10K type strain sequencing project: providing services to taxonomists for standard genome sequencing and annotation.</title>
        <authorList>
            <consortium name="The Broad Institute Genomics Platform"/>
            <consortium name="The Broad Institute Genome Sequencing Center for Infectious Disease"/>
            <person name="Wu L."/>
            <person name="Ma J."/>
        </authorList>
    </citation>
    <scope>NUCLEOTIDE SEQUENCE [LARGE SCALE GENOMIC DNA]</scope>
    <source>
        <strain evidence="6">CECT 7184</strain>
    </source>
</reference>
<evidence type="ECO:0000313" key="6">
    <source>
        <dbReference type="Proteomes" id="UP001242368"/>
    </source>
</evidence>
<evidence type="ECO:0000259" key="4">
    <source>
        <dbReference type="Pfam" id="PF25944"/>
    </source>
</evidence>
<gene>
    <name evidence="5" type="ORF">QW060_00975</name>
</gene>